<evidence type="ECO:0000256" key="3">
    <source>
        <dbReference type="ARBA" id="ARBA00022692"/>
    </source>
</evidence>
<feature type="transmembrane region" description="Helical" evidence="6">
    <location>
        <begin position="329"/>
        <end position="348"/>
    </location>
</feature>
<keyword evidence="4 6" id="KW-1133">Transmembrane helix</keyword>
<feature type="transmembrane region" description="Helical" evidence="6">
    <location>
        <begin position="122"/>
        <end position="143"/>
    </location>
</feature>
<dbReference type="EMBL" id="CP051672">
    <property type="protein sequence ID" value="QJE31055.1"/>
    <property type="molecule type" value="Genomic_DNA"/>
</dbReference>
<evidence type="ECO:0000256" key="6">
    <source>
        <dbReference type="SAM" id="Phobius"/>
    </source>
</evidence>
<name>A0A7L5EKA5_PARDI</name>
<reference evidence="7 8" key="1">
    <citation type="submission" date="2020-04" db="EMBL/GenBank/DDBJ databases">
        <title>Complete Genomes and Methylome analysis of CBBP consortium that reverse antibiotic-induced susceptibility to vancomycin-resistant Enterococcus faecium infection.</title>
        <authorList>
            <person name="Fomenkov A."/>
            <person name="Zhang Z."/>
            <person name="Pamer E."/>
            <person name="Roberts R.J."/>
        </authorList>
    </citation>
    <scope>NUCLEOTIDE SEQUENCE [LARGE SCALE GENOMIC DNA]</scope>
    <source>
        <strain evidence="8">CBBP</strain>
    </source>
</reference>
<dbReference type="GO" id="GO:0005886">
    <property type="term" value="C:plasma membrane"/>
    <property type="evidence" value="ECO:0007669"/>
    <property type="project" value="UniProtKB-SubCell"/>
</dbReference>
<dbReference type="AlphaFoldDB" id="A0A7L5EKA5"/>
<dbReference type="InterPro" id="IPR002797">
    <property type="entry name" value="Polysacc_synth"/>
</dbReference>
<feature type="transmembrane region" description="Helical" evidence="6">
    <location>
        <begin position="387"/>
        <end position="407"/>
    </location>
</feature>
<evidence type="ECO:0000256" key="5">
    <source>
        <dbReference type="ARBA" id="ARBA00023136"/>
    </source>
</evidence>
<feature type="transmembrane region" description="Helical" evidence="6">
    <location>
        <begin position="90"/>
        <end position="116"/>
    </location>
</feature>
<feature type="transmembrane region" description="Helical" evidence="6">
    <location>
        <begin position="293"/>
        <end position="317"/>
    </location>
</feature>
<evidence type="ECO:0000256" key="1">
    <source>
        <dbReference type="ARBA" id="ARBA00004651"/>
    </source>
</evidence>
<feature type="transmembrane region" description="Helical" evidence="6">
    <location>
        <begin position="155"/>
        <end position="172"/>
    </location>
</feature>
<feature type="transmembrane region" description="Helical" evidence="6">
    <location>
        <begin position="12"/>
        <end position="35"/>
    </location>
</feature>
<dbReference type="PANTHER" id="PTHR30250">
    <property type="entry name" value="PST FAMILY PREDICTED COLANIC ACID TRANSPORTER"/>
    <property type="match status" value="1"/>
</dbReference>
<proteinExistence type="predicted"/>
<protein>
    <submittedName>
        <fullName evidence="7">Oligosaccharide flippase family protein</fullName>
    </submittedName>
</protein>
<dbReference type="Proteomes" id="UP000501982">
    <property type="component" value="Chromosome"/>
</dbReference>
<evidence type="ECO:0000313" key="8">
    <source>
        <dbReference type="Proteomes" id="UP000501982"/>
    </source>
</evidence>
<feature type="transmembrane region" description="Helical" evidence="6">
    <location>
        <begin position="360"/>
        <end position="381"/>
    </location>
</feature>
<comment type="subcellular location">
    <subcellularLocation>
        <location evidence="1">Cell membrane</location>
        <topology evidence="1">Multi-pass membrane protein</topology>
    </subcellularLocation>
</comment>
<keyword evidence="3 6" id="KW-0812">Transmembrane</keyword>
<evidence type="ECO:0000313" key="7">
    <source>
        <dbReference type="EMBL" id="QJE31055.1"/>
    </source>
</evidence>
<evidence type="ECO:0000256" key="2">
    <source>
        <dbReference type="ARBA" id="ARBA00022475"/>
    </source>
</evidence>
<keyword evidence="2" id="KW-1003">Cell membrane</keyword>
<organism evidence="7 8">
    <name type="scientific">Parabacteroides distasonis</name>
    <dbReference type="NCBI Taxonomy" id="823"/>
    <lineage>
        <taxon>Bacteria</taxon>
        <taxon>Pseudomonadati</taxon>
        <taxon>Bacteroidota</taxon>
        <taxon>Bacteroidia</taxon>
        <taxon>Bacteroidales</taxon>
        <taxon>Tannerellaceae</taxon>
        <taxon>Parabacteroides</taxon>
    </lineage>
</organism>
<evidence type="ECO:0000256" key="4">
    <source>
        <dbReference type="ARBA" id="ARBA00022989"/>
    </source>
</evidence>
<feature type="transmembrane region" description="Helical" evidence="6">
    <location>
        <begin position="47"/>
        <end position="69"/>
    </location>
</feature>
<dbReference type="Pfam" id="PF01943">
    <property type="entry name" value="Polysacc_synt"/>
    <property type="match status" value="1"/>
</dbReference>
<sequence>MMFFFEKLMRNKTVLVNFSYLSILQIFTIVFPLLTYPYLLRVVGLELYGVLVFAQTIISYVSLVINFGFNMSGARNVAVYKGDKERLSQIVSSIYLCKFILWLICLIVYLSVISIFSFFKNYYLVYAISFLLTFNELLLPIWFFQGIERMKYITIVNLSSRLLFVVAIFLFVHDHEDYLLVPLLNGIGAILAGCLSFYIVLGEEKINLSLIPMRELISAYKESLSLFVSILSTQIYVNVNKLVIGSFLGMSEVSIYDMAEKVSLLIKLPASMMGQAVFPKISRERNVCFVNQMMFLVAGIVLLAYAVLFVYSGWIVYLFTGEYIEVASLIIRLLGLSAILVSFNNFLGGNRLIPFGYSSVYMRAMVANCLFFLASTGLLWMTENINIYTVTVMAVAVEGFCLVTLLYKDWHLNLLK</sequence>
<gene>
    <name evidence="7" type="ORF">HHO38_09695</name>
</gene>
<keyword evidence="5 6" id="KW-0472">Membrane</keyword>
<accession>A0A7L5EKA5</accession>
<dbReference type="PANTHER" id="PTHR30250:SF11">
    <property type="entry name" value="O-ANTIGEN TRANSPORTER-RELATED"/>
    <property type="match status" value="1"/>
</dbReference>
<dbReference type="InterPro" id="IPR050833">
    <property type="entry name" value="Poly_Biosynth_Transport"/>
</dbReference>
<feature type="transmembrane region" description="Helical" evidence="6">
    <location>
        <begin position="178"/>
        <end position="202"/>
    </location>
</feature>